<dbReference type="EMBL" id="JBHUKS010000017">
    <property type="protein sequence ID" value="MFD2470614.1"/>
    <property type="molecule type" value="Genomic_DNA"/>
</dbReference>
<dbReference type="Pfam" id="PF13607">
    <property type="entry name" value="Succ_CoA_lig"/>
    <property type="match status" value="1"/>
</dbReference>
<dbReference type="InterPro" id="IPR003781">
    <property type="entry name" value="CoA-bd"/>
</dbReference>
<dbReference type="InterPro" id="IPR032875">
    <property type="entry name" value="Succ_CoA_lig_flav_dom"/>
</dbReference>
<dbReference type="RefSeq" id="WP_378307918.1">
    <property type="nucleotide sequence ID" value="NZ_JBHUKS010000017.1"/>
</dbReference>
<dbReference type="Gene3D" id="3.30.1490.20">
    <property type="entry name" value="ATP-grasp fold, A domain"/>
    <property type="match status" value="1"/>
</dbReference>
<feature type="domain" description="CoA-binding" evidence="1">
    <location>
        <begin position="16"/>
        <end position="112"/>
    </location>
</feature>
<accession>A0ABW5HD21</accession>
<sequence length="678" mass="70719">MTAITGGPDPMRCEPLFRPKSVAVVGVSATTALSWGRIALERLLRGGYRGEVFAVSRGPLELPGVRTVGSLAEIGYGPDLVVLVTPAETVPALVRQARELGSGAVVVFAAGFAEGGNTALEDELREAAGDLPVLGPNCLGVVSHPAGVQLSTTIFLDRERVPPGPIAIVTQSGAMGFVLADLLEQAGIGYSYYASVGNEACLSSNEIGRYLLDQPDVEVLVLYLEGVRDADGLRALGRQAREAGKTVVALAVGSSAAGRQAALSHTAAVAGDHFLLATLCRQEGIHLVTDDDQLVDAVLCARKGTTLPPAPRLAVLTMSGGAGGILADNLTALGVRIPPLSDATRAKLAEVGGVEAADENPVDLGGNIDRWMGRVGDLLGALDEDPELDGVVLYLTFGDRFPEAYHRLAAAAAEMRTPTWFVWACAPPGELAKVGRPDTVLPSIGALVRRLRVLVPDRVPEAVQRLGADNRPVWTELRAIPLLESAGIRHVDTVAGIDLAEAARGWPEPYVVKGDAADVPHRARAGLVRVGVNSAELPAVLDTLRARLDEVSTDPDRTLVVQPLLPHTEELALGATRDPLYGTAIVLGAGGDRAEDPTAPRRALLLPATPAQRAELAAWAGDVLAAPVPAVAAAIDGLIQILGDHPEFAEADLNPLCVTGDDLVAVDALFTAQEASRD</sequence>
<evidence type="ECO:0000259" key="1">
    <source>
        <dbReference type="SMART" id="SM00881"/>
    </source>
</evidence>
<protein>
    <submittedName>
        <fullName evidence="2">Acetate--CoA ligase family protein</fullName>
    </submittedName>
</protein>
<reference evidence="3" key="1">
    <citation type="journal article" date="2019" name="Int. J. Syst. Evol. Microbiol.">
        <title>The Global Catalogue of Microorganisms (GCM) 10K type strain sequencing project: providing services to taxonomists for standard genome sequencing and annotation.</title>
        <authorList>
            <consortium name="The Broad Institute Genomics Platform"/>
            <consortium name="The Broad Institute Genome Sequencing Center for Infectious Disease"/>
            <person name="Wu L."/>
            <person name="Ma J."/>
        </authorList>
    </citation>
    <scope>NUCLEOTIDE SEQUENCE [LARGE SCALE GENOMIC DNA]</scope>
    <source>
        <strain evidence="3">CGMCC 4.7641</strain>
    </source>
</reference>
<dbReference type="PANTHER" id="PTHR42793">
    <property type="entry name" value="COA BINDING DOMAIN CONTAINING PROTEIN"/>
    <property type="match status" value="1"/>
</dbReference>
<dbReference type="Gene3D" id="3.40.50.720">
    <property type="entry name" value="NAD(P)-binding Rossmann-like Domain"/>
    <property type="match status" value="1"/>
</dbReference>
<organism evidence="2 3">
    <name type="scientific">Amycolatopsis silviterrae</name>
    <dbReference type="NCBI Taxonomy" id="1656914"/>
    <lineage>
        <taxon>Bacteria</taxon>
        <taxon>Bacillati</taxon>
        <taxon>Actinomycetota</taxon>
        <taxon>Actinomycetes</taxon>
        <taxon>Pseudonocardiales</taxon>
        <taxon>Pseudonocardiaceae</taxon>
        <taxon>Amycolatopsis</taxon>
    </lineage>
</organism>
<dbReference type="SUPFAM" id="SSF52210">
    <property type="entry name" value="Succinyl-CoA synthetase domains"/>
    <property type="match status" value="2"/>
</dbReference>
<dbReference type="Proteomes" id="UP001597483">
    <property type="component" value="Unassembled WGS sequence"/>
</dbReference>
<dbReference type="Pfam" id="PF13549">
    <property type="entry name" value="ATP-grasp_5"/>
    <property type="match status" value="1"/>
</dbReference>
<keyword evidence="3" id="KW-1185">Reference proteome</keyword>
<dbReference type="PANTHER" id="PTHR42793:SF1">
    <property type="entry name" value="PEPTIDYL-LYSINE N-ACETYLTRANSFERASE PATZ"/>
    <property type="match status" value="1"/>
</dbReference>
<dbReference type="GO" id="GO:0016874">
    <property type="term" value="F:ligase activity"/>
    <property type="evidence" value="ECO:0007669"/>
    <property type="project" value="UniProtKB-KW"/>
</dbReference>
<gene>
    <name evidence="2" type="ORF">ACFSVL_24705</name>
</gene>
<dbReference type="Pfam" id="PF13380">
    <property type="entry name" value="CoA_binding_2"/>
    <property type="match status" value="1"/>
</dbReference>
<comment type="caution">
    <text evidence="2">The sequence shown here is derived from an EMBL/GenBank/DDBJ whole genome shotgun (WGS) entry which is preliminary data.</text>
</comment>
<evidence type="ECO:0000313" key="3">
    <source>
        <dbReference type="Proteomes" id="UP001597483"/>
    </source>
</evidence>
<dbReference type="SMART" id="SM00881">
    <property type="entry name" value="CoA_binding"/>
    <property type="match status" value="1"/>
</dbReference>
<dbReference type="SUPFAM" id="SSF51735">
    <property type="entry name" value="NAD(P)-binding Rossmann-fold domains"/>
    <property type="match status" value="1"/>
</dbReference>
<dbReference type="Gene3D" id="3.30.470.20">
    <property type="entry name" value="ATP-grasp fold, B domain"/>
    <property type="match status" value="1"/>
</dbReference>
<evidence type="ECO:0000313" key="2">
    <source>
        <dbReference type="EMBL" id="MFD2470614.1"/>
    </source>
</evidence>
<dbReference type="InterPro" id="IPR036291">
    <property type="entry name" value="NAD(P)-bd_dom_sf"/>
</dbReference>
<dbReference type="InterPro" id="IPR013815">
    <property type="entry name" value="ATP_grasp_subdomain_1"/>
</dbReference>
<proteinExistence type="predicted"/>
<dbReference type="InterPro" id="IPR016102">
    <property type="entry name" value="Succinyl-CoA_synth-like"/>
</dbReference>
<dbReference type="SUPFAM" id="SSF56059">
    <property type="entry name" value="Glutathione synthetase ATP-binding domain-like"/>
    <property type="match status" value="1"/>
</dbReference>
<keyword evidence="2" id="KW-0436">Ligase</keyword>
<dbReference type="Gene3D" id="3.40.50.261">
    <property type="entry name" value="Succinyl-CoA synthetase domains"/>
    <property type="match status" value="2"/>
</dbReference>
<name>A0ABW5HD21_9PSEU</name>